<evidence type="ECO:0000313" key="3">
    <source>
        <dbReference type="EMBL" id="HIK00466.1"/>
    </source>
</evidence>
<organism evidence="3 4">
    <name type="scientific">Candidatus Naiadarchaeum limnaeum</name>
    <dbReference type="NCBI Taxonomy" id="2756139"/>
    <lineage>
        <taxon>Archaea</taxon>
        <taxon>Candidatus Undinarchaeota</taxon>
        <taxon>Candidatus Undinarchaeia</taxon>
        <taxon>Candidatus Naiadarchaeales</taxon>
        <taxon>Candidatus Naiadarchaeaceae</taxon>
        <taxon>Candidatus Naiadarchaeum</taxon>
    </lineage>
</organism>
<reference evidence="3 4" key="1">
    <citation type="journal article" name="Nat. Commun.">
        <title>Undinarchaeota illuminate DPANN phylogeny and the impact of gene transfer on archaeal evolution.</title>
        <authorList>
            <person name="Dombrowski N."/>
            <person name="Williams T.A."/>
            <person name="Sun J."/>
            <person name="Woodcroft B.J."/>
            <person name="Lee J.H."/>
            <person name="Minh B.Q."/>
            <person name="Rinke C."/>
            <person name="Spang A."/>
        </authorList>
    </citation>
    <scope>NUCLEOTIDE SEQUENCE [LARGE SCALE GENOMIC DNA]</scope>
    <source>
        <strain evidence="3">MAG_bin1129</strain>
    </source>
</reference>
<comment type="caution">
    <text evidence="3">The sequence shown here is derived from an EMBL/GenBank/DDBJ whole genome shotgun (WGS) entry which is preliminary data.</text>
</comment>
<gene>
    <name evidence="3" type="ORF">H1016_02925</name>
</gene>
<dbReference type="EMBL" id="DVAB01000024">
    <property type="protein sequence ID" value="HIK00466.1"/>
    <property type="molecule type" value="Genomic_DNA"/>
</dbReference>
<dbReference type="Proteomes" id="UP000646946">
    <property type="component" value="Unassembled WGS sequence"/>
</dbReference>
<keyword evidence="4" id="KW-1185">Reference proteome</keyword>
<feature type="transmembrane region" description="Helical" evidence="2">
    <location>
        <begin position="21"/>
        <end position="39"/>
    </location>
</feature>
<name>A0A832VAB2_9ARCH</name>
<accession>A0A832VAB2</accession>
<dbReference type="AlphaFoldDB" id="A0A832VAB2"/>
<sequence length="214" mass="22970">MAKKSESEKAMPAMKLPMDPKMLGAIVVVIIIVAAVFMMRGPSNGPETGGTTTGGDEPLAPPSPPAPEQPAATYGCTTNIQCDDKDRCTTDSCSAGVCKNTPEPDCAVSTEQQPKIVAVNFGSKEDEFVQIEGKNWYVDNWVITNGKGEVLIKFFQTYTTENKINGKWTIYTSCASLSTSTIKYVCKDKGFFSDTGDKAILKDEVGNVISEMAG</sequence>
<feature type="region of interest" description="Disordered" evidence="1">
    <location>
        <begin position="44"/>
        <end position="72"/>
    </location>
</feature>
<keyword evidence="2" id="KW-0812">Transmembrane</keyword>
<keyword evidence="2" id="KW-1133">Transmembrane helix</keyword>
<keyword evidence="2" id="KW-0472">Membrane</keyword>
<evidence type="ECO:0000256" key="1">
    <source>
        <dbReference type="SAM" id="MobiDB-lite"/>
    </source>
</evidence>
<evidence type="ECO:0000256" key="2">
    <source>
        <dbReference type="SAM" id="Phobius"/>
    </source>
</evidence>
<evidence type="ECO:0000313" key="4">
    <source>
        <dbReference type="Proteomes" id="UP000646946"/>
    </source>
</evidence>
<feature type="compositionally biased region" description="Pro residues" evidence="1">
    <location>
        <begin position="59"/>
        <end position="68"/>
    </location>
</feature>
<protein>
    <submittedName>
        <fullName evidence="3">Uncharacterized protein</fullName>
    </submittedName>
</protein>
<proteinExistence type="predicted"/>